<feature type="compositionally biased region" description="Pro residues" evidence="1">
    <location>
        <begin position="383"/>
        <end position="425"/>
    </location>
</feature>
<dbReference type="AlphaFoldDB" id="A0A401VUQ6"/>
<feature type="transmembrane region" description="Helical" evidence="2">
    <location>
        <begin position="150"/>
        <end position="168"/>
    </location>
</feature>
<gene>
    <name evidence="3" type="primary">spaP</name>
    <name evidence="3" type="ORF">GKJPGBOP_00456</name>
</gene>
<reference evidence="3 4" key="1">
    <citation type="submission" date="2018-11" db="EMBL/GenBank/DDBJ databases">
        <title>Whole genome sequence of Streptomyces paromomycinus NBRC 15454(T).</title>
        <authorList>
            <person name="Komaki H."/>
            <person name="Tamura T."/>
        </authorList>
    </citation>
    <scope>NUCLEOTIDE SEQUENCE [LARGE SCALE GENOMIC DNA]</scope>
    <source>
        <strain evidence="3 4">NBRC 15454</strain>
    </source>
</reference>
<proteinExistence type="predicted"/>
<keyword evidence="2" id="KW-0472">Membrane</keyword>
<feature type="compositionally biased region" description="Pro residues" evidence="1">
    <location>
        <begin position="478"/>
        <end position="496"/>
    </location>
</feature>
<feature type="transmembrane region" description="Helical" evidence="2">
    <location>
        <begin position="206"/>
        <end position="229"/>
    </location>
</feature>
<organism evidence="3 4">
    <name type="scientific">Streptomyces paromomycinus</name>
    <name type="common">Streptomyces rimosus subsp. paromomycinus</name>
    <dbReference type="NCBI Taxonomy" id="92743"/>
    <lineage>
        <taxon>Bacteria</taxon>
        <taxon>Bacillati</taxon>
        <taxon>Actinomycetota</taxon>
        <taxon>Actinomycetes</taxon>
        <taxon>Kitasatosporales</taxon>
        <taxon>Streptomycetaceae</taxon>
        <taxon>Streptomyces</taxon>
    </lineage>
</organism>
<name>A0A401VUQ6_STREY</name>
<keyword evidence="2" id="KW-1133">Transmembrane helix</keyword>
<dbReference type="EMBL" id="BHZD01000001">
    <property type="protein sequence ID" value="GCD40803.1"/>
    <property type="molecule type" value="Genomic_DNA"/>
</dbReference>
<feature type="transmembrane region" description="Helical" evidence="2">
    <location>
        <begin position="60"/>
        <end position="81"/>
    </location>
</feature>
<dbReference type="PRINTS" id="PR01217">
    <property type="entry name" value="PRICHEXTENSN"/>
</dbReference>
<evidence type="ECO:0000256" key="2">
    <source>
        <dbReference type="SAM" id="Phobius"/>
    </source>
</evidence>
<feature type="transmembrane region" description="Helical" evidence="2">
    <location>
        <begin position="174"/>
        <end position="194"/>
    </location>
</feature>
<keyword evidence="4" id="KW-1185">Reference proteome</keyword>
<accession>A0A401VUQ6</accession>
<evidence type="ECO:0000313" key="3">
    <source>
        <dbReference type="EMBL" id="GCD40803.1"/>
    </source>
</evidence>
<feature type="transmembrane region" description="Helical" evidence="2">
    <location>
        <begin position="244"/>
        <end position="265"/>
    </location>
</feature>
<dbReference type="Proteomes" id="UP000286746">
    <property type="component" value="Unassembled WGS sequence"/>
</dbReference>
<feature type="compositionally biased region" description="Basic and acidic residues" evidence="1">
    <location>
        <begin position="464"/>
        <end position="477"/>
    </location>
</feature>
<dbReference type="InterPro" id="IPR045782">
    <property type="entry name" value="TrbL_3"/>
</dbReference>
<dbReference type="RefSeq" id="WP_125051328.1">
    <property type="nucleotide sequence ID" value="NZ_BHZD01000001.1"/>
</dbReference>
<evidence type="ECO:0000256" key="1">
    <source>
        <dbReference type="SAM" id="MobiDB-lite"/>
    </source>
</evidence>
<comment type="caution">
    <text evidence="3">The sequence shown here is derived from an EMBL/GenBank/DDBJ whole genome shotgun (WGS) entry which is preliminary data.</text>
</comment>
<protein>
    <submittedName>
        <fullName evidence="3">Cell surface antigen I/II</fullName>
    </submittedName>
</protein>
<sequence length="504" mass="53154">MGGWLTDLILQSLTTVLERFFRAVVDQALNPLLDLLGSTLLATPTLGSIPRITGLWTTSWTLALACYTVLVTVAGLVVMAHESLQTRTRLKEILPRLAAGVLASASSLFLADKAIALANALSQALLGPGLDADSAGQALARMIQGVNKGFFVLFVGVFVIGMLVILLVSYAVRISLTLILVAGAPLALMCHALPQTEGIARWWWRVFAGLLGVQLAQSLALITALRLFLAPDGYALFGPTPTGLAHVLVALALLYILIKLPFWILRSAVPGYRGPLAVGLVRSLLYAKTFHALHAASPSAPSARSRGRGGPSGPGPVAGRPGPRGGGPGPVPPVPRSGPGFHPQPGAPHPLFHRSTPPPLPQFRSPAPAQPVRPGQPIRRTPPGSPVFQPPIPRTAAPPPRTRPTAPAPPVFRPPVPTQPPPAPPARTTHRPPARPVFVQPAPEPPGPVRASGPAPPAVFRPPVPEEHRAPRPRREPPPPPAFTPPRRSSPPPPRGGPHRGDRR</sequence>
<keyword evidence="2" id="KW-0812">Transmembrane</keyword>
<evidence type="ECO:0000313" key="4">
    <source>
        <dbReference type="Proteomes" id="UP000286746"/>
    </source>
</evidence>
<feature type="compositionally biased region" description="Pro residues" evidence="1">
    <location>
        <begin position="442"/>
        <end position="463"/>
    </location>
</feature>
<feature type="region of interest" description="Disordered" evidence="1">
    <location>
        <begin position="297"/>
        <end position="504"/>
    </location>
</feature>
<dbReference type="Pfam" id="PF19590">
    <property type="entry name" value="TrbL_3"/>
    <property type="match status" value="1"/>
</dbReference>